<dbReference type="PROSITE" id="PS51257">
    <property type="entry name" value="PROKAR_LIPOPROTEIN"/>
    <property type="match status" value="1"/>
</dbReference>
<evidence type="ECO:0000256" key="1">
    <source>
        <dbReference type="SAM" id="MobiDB-lite"/>
    </source>
</evidence>
<sequence>MKINSLKLAAITAALTLAGCGGGSSTTSTTQISKISGTVPGTLIEAFCSDGSYYSVKSTDNGTTEHPFELEIPSNLSCRLVMTTNEDDNATKVVTPIGIITTDGNGTLFQAAEDIDLGYIDLPMSRDDINDTEGDGVSDDILSISVDGEVILIELENDPMDVDGDGLLNVYDNDDNDTLCNRDDDDDDGDGIVDIDNDLDDDGIDNAADVDDDNDGLTDDVDDDDDNDGLTDDVDDDDDNDGLPDDVDDDNLEDDNNTTDDNLEDDNNTTV</sequence>
<dbReference type="Proteomes" id="UP000595074">
    <property type="component" value="Chromosome"/>
</dbReference>
<proteinExistence type="predicted"/>
<evidence type="ECO:0000313" key="3">
    <source>
        <dbReference type="EMBL" id="QOR61976.1"/>
    </source>
</evidence>
<gene>
    <name evidence="3" type="ORF">IMZ28_00335</name>
</gene>
<dbReference type="AlphaFoldDB" id="A0A7M1S3T1"/>
<keyword evidence="2" id="KW-0732">Signal</keyword>
<feature type="chain" id="PRO_5029753842" evidence="2">
    <location>
        <begin position="19"/>
        <end position="271"/>
    </location>
</feature>
<dbReference type="KEGG" id="sinu:IMZ28_00335"/>
<reference evidence="3 4" key="1">
    <citation type="submission" date="2020-10" db="EMBL/GenBank/DDBJ databases">
        <title>The genome of sulfurovum sp.</title>
        <authorList>
            <person name="Xie S."/>
            <person name="Shao Z."/>
            <person name="Jiang L."/>
        </authorList>
    </citation>
    <scope>NUCLEOTIDE SEQUENCE [LARGE SCALE GENOMIC DNA]</scope>
    <source>
        <strain evidence="3 4">ST-419</strain>
    </source>
</reference>
<dbReference type="RefSeq" id="WP_197548681.1">
    <property type="nucleotide sequence ID" value="NZ_CP063164.1"/>
</dbReference>
<name>A0A7M1S3T1_9BACT</name>
<protein>
    <submittedName>
        <fullName evidence="3">Uncharacterized protein</fullName>
    </submittedName>
</protein>
<keyword evidence="4" id="KW-1185">Reference proteome</keyword>
<organism evidence="3 4">
    <name type="scientific">Sulfurovum indicum</name>
    <dbReference type="NCBI Taxonomy" id="2779528"/>
    <lineage>
        <taxon>Bacteria</taxon>
        <taxon>Pseudomonadati</taxon>
        <taxon>Campylobacterota</taxon>
        <taxon>Epsilonproteobacteria</taxon>
        <taxon>Campylobacterales</taxon>
        <taxon>Sulfurovaceae</taxon>
        <taxon>Sulfurovum</taxon>
    </lineage>
</organism>
<evidence type="ECO:0000313" key="4">
    <source>
        <dbReference type="Proteomes" id="UP000595074"/>
    </source>
</evidence>
<evidence type="ECO:0000256" key="2">
    <source>
        <dbReference type="SAM" id="SignalP"/>
    </source>
</evidence>
<feature type="region of interest" description="Disordered" evidence="1">
    <location>
        <begin position="196"/>
        <end position="271"/>
    </location>
</feature>
<feature type="signal peptide" evidence="2">
    <location>
        <begin position="1"/>
        <end position="18"/>
    </location>
</feature>
<accession>A0A7M1S3T1</accession>
<dbReference type="EMBL" id="CP063164">
    <property type="protein sequence ID" value="QOR61976.1"/>
    <property type="molecule type" value="Genomic_DNA"/>
</dbReference>